<proteinExistence type="predicted"/>
<accession>A0A0R2GSQ6</accession>
<evidence type="ECO:0000313" key="2">
    <source>
        <dbReference type="Proteomes" id="UP000051639"/>
    </source>
</evidence>
<gene>
    <name evidence="1" type="ORF">IV41_GL001015</name>
</gene>
<dbReference type="STRING" id="1203076.GCA_000312405_01677"/>
<dbReference type="Proteomes" id="UP000051639">
    <property type="component" value="Unassembled WGS sequence"/>
</dbReference>
<dbReference type="AlphaFoldDB" id="A0A0R2GSQ6"/>
<evidence type="ECO:0000313" key="1">
    <source>
        <dbReference type="EMBL" id="KRN43929.1"/>
    </source>
</evidence>
<comment type="caution">
    <text evidence="1">The sequence shown here is derived from an EMBL/GenBank/DDBJ whole genome shotgun (WGS) entry which is preliminary data.</text>
</comment>
<dbReference type="RefSeq" id="WP_056994672.1">
    <property type="nucleotide sequence ID" value="NZ_JQBA01000028.1"/>
</dbReference>
<dbReference type="PATRIC" id="fig|148604.4.peg.1053"/>
<organism evidence="1 2">
    <name type="scientific">Limosilactobacillus ingluviei</name>
    <dbReference type="NCBI Taxonomy" id="148604"/>
    <lineage>
        <taxon>Bacteria</taxon>
        <taxon>Bacillati</taxon>
        <taxon>Bacillota</taxon>
        <taxon>Bacilli</taxon>
        <taxon>Lactobacillales</taxon>
        <taxon>Lactobacillaceae</taxon>
        <taxon>Limosilactobacillus</taxon>
    </lineage>
</organism>
<sequence length="63" mass="7235">MSQPFFDQAHQEVQAEANWLAWPDADLETTTAVPHALVHHPAPTPPTTIAKARRHWWQRKRSA</sequence>
<protein>
    <submittedName>
        <fullName evidence="1">Uncharacterized protein</fullName>
    </submittedName>
</protein>
<name>A0A0R2GSQ6_9LACO</name>
<keyword evidence="2" id="KW-1185">Reference proteome</keyword>
<reference evidence="1 2" key="1">
    <citation type="journal article" date="2015" name="Genome Announc.">
        <title>Expanding the biotechnology potential of lactobacilli through comparative genomics of 213 strains and associated genera.</title>
        <authorList>
            <person name="Sun Z."/>
            <person name="Harris H.M."/>
            <person name="McCann A."/>
            <person name="Guo C."/>
            <person name="Argimon S."/>
            <person name="Zhang W."/>
            <person name="Yang X."/>
            <person name="Jeffery I.B."/>
            <person name="Cooney J.C."/>
            <person name="Kagawa T.F."/>
            <person name="Liu W."/>
            <person name="Song Y."/>
            <person name="Salvetti E."/>
            <person name="Wrobel A."/>
            <person name="Rasinkangas P."/>
            <person name="Parkhill J."/>
            <person name="Rea M.C."/>
            <person name="O'Sullivan O."/>
            <person name="Ritari J."/>
            <person name="Douillard F.P."/>
            <person name="Paul Ross R."/>
            <person name="Yang R."/>
            <person name="Briner A.E."/>
            <person name="Felis G.E."/>
            <person name="de Vos W.M."/>
            <person name="Barrangou R."/>
            <person name="Klaenhammer T.R."/>
            <person name="Caufield P.W."/>
            <person name="Cui Y."/>
            <person name="Zhang H."/>
            <person name="O'Toole P.W."/>
        </authorList>
    </citation>
    <scope>NUCLEOTIDE SEQUENCE [LARGE SCALE GENOMIC DNA]</scope>
    <source>
        <strain evidence="1 2">DSM 14792</strain>
    </source>
</reference>
<dbReference type="EMBL" id="JQBA01000028">
    <property type="protein sequence ID" value="KRN43929.1"/>
    <property type="molecule type" value="Genomic_DNA"/>
</dbReference>